<organism evidence="1 2">
    <name type="scientific">Hymenobacter jeollabukensis</name>
    <dbReference type="NCBI Taxonomy" id="2025313"/>
    <lineage>
        <taxon>Bacteria</taxon>
        <taxon>Pseudomonadati</taxon>
        <taxon>Bacteroidota</taxon>
        <taxon>Cytophagia</taxon>
        <taxon>Cytophagales</taxon>
        <taxon>Hymenobacteraceae</taxon>
        <taxon>Hymenobacter</taxon>
    </lineage>
</organism>
<comment type="caution">
    <text evidence="1">The sequence shown here is derived from an EMBL/GenBank/DDBJ whole genome shotgun (WGS) entry which is preliminary data.</text>
</comment>
<sequence length="239" mass="27209">MGVDIRVLIPYTTAQHETIRQWAAAVERDEVPALQEYYRRHLALGGPDFELAGNNWFDEHQQVPRPATLPDNYAWLVSRNGLRFRFWDDCLELTNDYRVLALIRQPGRRQLLYWFIGSLFELLGAREAYLLGDDNAAYNFFLRVGTLVEARRLMPAPTATLEELYVDLGHDQDLSFGEGSAVGVYDVVGVMRLTSTAVAALPAWVEPPARPAGKEEALVQQVLFKHRRRGKRRRGETPG</sequence>
<proteinExistence type="predicted"/>
<dbReference type="Proteomes" id="UP000305517">
    <property type="component" value="Unassembled WGS sequence"/>
</dbReference>
<reference evidence="1 2" key="1">
    <citation type="submission" date="2019-05" db="EMBL/GenBank/DDBJ databases">
        <title>Hymenobacter edaphi sp. nov., isolated from abandoned arsenic-contaminated farmland soil.</title>
        <authorList>
            <person name="Nie L."/>
        </authorList>
    </citation>
    <scope>NUCLEOTIDE SEQUENCE [LARGE SCALE GENOMIC DNA]</scope>
    <source>
        <strain evidence="1 2">1-3-3-8</strain>
    </source>
</reference>
<dbReference type="RefSeq" id="WP_138077882.1">
    <property type="nucleotide sequence ID" value="NZ_VAJM01000004.1"/>
</dbReference>
<evidence type="ECO:0000313" key="1">
    <source>
        <dbReference type="EMBL" id="TLM93235.1"/>
    </source>
</evidence>
<evidence type="ECO:0000313" key="2">
    <source>
        <dbReference type="Proteomes" id="UP000305517"/>
    </source>
</evidence>
<gene>
    <name evidence="1" type="ORF">FDY95_11470</name>
</gene>
<dbReference type="OrthoDB" id="1029638at2"/>
<dbReference type="AlphaFoldDB" id="A0A5R8WR74"/>
<name>A0A5R8WR74_9BACT</name>
<accession>A0A5R8WR74</accession>
<dbReference type="EMBL" id="VAJM01000004">
    <property type="protein sequence ID" value="TLM93235.1"/>
    <property type="molecule type" value="Genomic_DNA"/>
</dbReference>
<protein>
    <submittedName>
        <fullName evidence="1">Uncharacterized protein</fullName>
    </submittedName>
</protein>
<keyword evidence="2" id="KW-1185">Reference proteome</keyword>